<dbReference type="InterPro" id="IPR013518">
    <property type="entry name" value="K_chnl_inward-rec_Kir_cyto"/>
</dbReference>
<dbReference type="GO" id="GO:0034702">
    <property type="term" value="C:monoatomic ion channel complex"/>
    <property type="evidence" value="ECO:0007669"/>
    <property type="project" value="UniProtKB-KW"/>
</dbReference>
<dbReference type="AlphaFoldDB" id="A0AAV8XD48"/>
<dbReference type="InterPro" id="IPR040445">
    <property type="entry name" value="Kir_TM"/>
</dbReference>
<keyword evidence="4 11" id="KW-0812">Transmembrane</keyword>
<evidence type="ECO:0000256" key="8">
    <source>
        <dbReference type="ARBA" id="ARBA00023065"/>
    </source>
</evidence>
<accession>A0AAV8XD48</accession>
<dbReference type="InterPro" id="IPR014756">
    <property type="entry name" value="Ig_E-set"/>
</dbReference>
<dbReference type="Gene3D" id="2.60.40.1400">
    <property type="entry name" value="G protein-activated inward rectifier potassium channel 1"/>
    <property type="match status" value="2"/>
</dbReference>
<comment type="similarity">
    <text evidence="11">Belongs to the inward rectifier-type potassium channel (TC 1.A.2.1) family.</text>
</comment>
<evidence type="ECO:0000256" key="2">
    <source>
        <dbReference type="ARBA" id="ARBA00022448"/>
    </source>
</evidence>
<name>A0AAV8XD48_9CUCU</name>
<evidence type="ECO:0000313" key="16">
    <source>
        <dbReference type="Proteomes" id="UP001162156"/>
    </source>
</evidence>
<feature type="domain" description="Potassium channel inwardly rectifying transmembrane" evidence="13">
    <location>
        <begin position="4"/>
        <end position="75"/>
    </location>
</feature>
<dbReference type="SUPFAM" id="SSF81324">
    <property type="entry name" value="Voltage-gated potassium channels"/>
    <property type="match status" value="1"/>
</dbReference>
<evidence type="ECO:0000256" key="9">
    <source>
        <dbReference type="ARBA" id="ARBA00023136"/>
    </source>
</evidence>
<dbReference type="GO" id="GO:0005242">
    <property type="term" value="F:inward rectifier potassium channel activity"/>
    <property type="evidence" value="ECO:0007669"/>
    <property type="project" value="InterPro"/>
</dbReference>
<keyword evidence="6 11" id="KW-0630">Potassium</keyword>
<dbReference type="PANTHER" id="PTHR11767:SF113">
    <property type="entry name" value="INWARDLY RECTIFYING POTASSIUM CHANNEL 2, ISOFORM D"/>
    <property type="match status" value="1"/>
</dbReference>
<evidence type="ECO:0000256" key="10">
    <source>
        <dbReference type="ARBA" id="ARBA00023303"/>
    </source>
</evidence>
<dbReference type="PANTHER" id="PTHR11767">
    <property type="entry name" value="INWARD RECTIFIER POTASSIUM CHANNEL"/>
    <property type="match status" value="1"/>
</dbReference>
<proteinExistence type="inferred from homology"/>
<dbReference type="SUPFAM" id="SSF81296">
    <property type="entry name" value="E set domains"/>
    <property type="match status" value="1"/>
</dbReference>
<dbReference type="InterPro" id="IPR041647">
    <property type="entry name" value="IRK_C"/>
</dbReference>
<dbReference type="Gene3D" id="1.10.287.70">
    <property type="match status" value="1"/>
</dbReference>
<keyword evidence="3 11" id="KW-0633">Potassium transport</keyword>
<comment type="subcellular location">
    <subcellularLocation>
        <location evidence="1 11">Membrane</location>
        <topology evidence="1 11">Multi-pass membrane protein</topology>
    </subcellularLocation>
</comment>
<keyword evidence="16" id="KW-1185">Reference proteome</keyword>
<dbReference type="PRINTS" id="PR01320">
    <property type="entry name" value="KIRCHANNEL"/>
</dbReference>
<feature type="transmembrane region" description="Helical" evidence="12">
    <location>
        <begin position="46"/>
        <end position="70"/>
    </location>
</feature>
<dbReference type="Proteomes" id="UP001162156">
    <property type="component" value="Unassembled WGS sequence"/>
</dbReference>
<evidence type="ECO:0000256" key="6">
    <source>
        <dbReference type="ARBA" id="ARBA00022958"/>
    </source>
</evidence>
<dbReference type="Pfam" id="PF17655">
    <property type="entry name" value="IRK_C"/>
    <property type="match status" value="1"/>
</dbReference>
<gene>
    <name evidence="15" type="ORF">NQ314_012399</name>
</gene>
<evidence type="ECO:0000259" key="13">
    <source>
        <dbReference type="Pfam" id="PF01007"/>
    </source>
</evidence>
<evidence type="ECO:0000313" key="15">
    <source>
        <dbReference type="EMBL" id="KAJ8936326.1"/>
    </source>
</evidence>
<reference evidence="15" key="1">
    <citation type="journal article" date="2023" name="Insect Mol. Biol.">
        <title>Genome sequencing provides insights into the evolution of gene families encoding plant cell wall-degrading enzymes in longhorned beetles.</title>
        <authorList>
            <person name="Shin N.R."/>
            <person name="Okamura Y."/>
            <person name="Kirsch R."/>
            <person name="Pauchet Y."/>
        </authorList>
    </citation>
    <scope>NUCLEOTIDE SEQUENCE</scope>
    <source>
        <strain evidence="15">RBIC_L_NR</strain>
    </source>
</reference>
<keyword evidence="2 11" id="KW-0813">Transport</keyword>
<evidence type="ECO:0000256" key="7">
    <source>
        <dbReference type="ARBA" id="ARBA00022989"/>
    </source>
</evidence>
<protein>
    <submittedName>
        <fullName evidence="15">Uncharacterized protein</fullName>
    </submittedName>
</protein>
<comment type="caution">
    <text evidence="15">The sequence shown here is derived from an EMBL/GenBank/DDBJ whole genome shotgun (WGS) entry which is preliminary data.</text>
</comment>
<keyword evidence="5 11" id="KW-0851">Voltage-gated channel</keyword>
<dbReference type="GO" id="GO:0034765">
    <property type="term" value="P:regulation of monoatomic ion transmembrane transport"/>
    <property type="evidence" value="ECO:0007669"/>
    <property type="project" value="TreeGrafter"/>
</dbReference>
<evidence type="ECO:0000256" key="4">
    <source>
        <dbReference type="ARBA" id="ARBA00022692"/>
    </source>
</evidence>
<keyword evidence="8 11" id="KW-0406">Ion transport</keyword>
<evidence type="ECO:0000256" key="3">
    <source>
        <dbReference type="ARBA" id="ARBA00022538"/>
    </source>
</evidence>
<feature type="domain" description="Inward rectifier potassium channel C-terminal" evidence="14">
    <location>
        <begin position="128"/>
        <end position="207"/>
    </location>
</feature>
<organism evidence="15 16">
    <name type="scientific">Rhamnusium bicolor</name>
    <dbReference type="NCBI Taxonomy" id="1586634"/>
    <lineage>
        <taxon>Eukaryota</taxon>
        <taxon>Metazoa</taxon>
        <taxon>Ecdysozoa</taxon>
        <taxon>Arthropoda</taxon>
        <taxon>Hexapoda</taxon>
        <taxon>Insecta</taxon>
        <taxon>Pterygota</taxon>
        <taxon>Neoptera</taxon>
        <taxon>Endopterygota</taxon>
        <taxon>Coleoptera</taxon>
        <taxon>Polyphaga</taxon>
        <taxon>Cucujiformia</taxon>
        <taxon>Chrysomeloidea</taxon>
        <taxon>Cerambycidae</taxon>
        <taxon>Lepturinae</taxon>
        <taxon>Rhagiini</taxon>
        <taxon>Rhamnusium</taxon>
    </lineage>
</organism>
<dbReference type="GO" id="GO:0005886">
    <property type="term" value="C:plasma membrane"/>
    <property type="evidence" value="ECO:0007669"/>
    <property type="project" value="TreeGrafter"/>
</dbReference>
<dbReference type="EMBL" id="JANEYF010003428">
    <property type="protein sequence ID" value="KAJ8936326.1"/>
    <property type="molecule type" value="Genomic_DNA"/>
</dbReference>
<evidence type="ECO:0000256" key="1">
    <source>
        <dbReference type="ARBA" id="ARBA00004141"/>
    </source>
</evidence>
<evidence type="ECO:0000259" key="14">
    <source>
        <dbReference type="Pfam" id="PF17655"/>
    </source>
</evidence>
<dbReference type="InterPro" id="IPR016449">
    <property type="entry name" value="K_chnl_inward-rec_Kir"/>
</dbReference>
<sequence>MNQAAFNWTPCILEIHGFTSCFLFSVETQHTTGYGQRTPTELCPEAIFLMCVQNIVGLIIEAFLVGIVFAKMTRPKLRTQTLQFSKYALICKRDGILCLLFRVGDMRKKSRIIEAKIKAQLIRPKKTKEDMLQQTFEIVVTLEGTIESTDQKTQARSSYLATEVLWGHTFEPMVSLDIEKQGFKIDYAKFDTIVTVDTPLCSAAALEFYKTKNSSKYIA</sequence>
<dbReference type="GO" id="GO:1990573">
    <property type="term" value="P:potassium ion import across plasma membrane"/>
    <property type="evidence" value="ECO:0007669"/>
    <property type="project" value="TreeGrafter"/>
</dbReference>
<dbReference type="Pfam" id="PF01007">
    <property type="entry name" value="IRK"/>
    <property type="match status" value="1"/>
</dbReference>
<evidence type="ECO:0000256" key="11">
    <source>
        <dbReference type="RuleBase" id="RU003822"/>
    </source>
</evidence>
<keyword evidence="7 12" id="KW-1133">Transmembrane helix</keyword>
<evidence type="ECO:0000256" key="5">
    <source>
        <dbReference type="ARBA" id="ARBA00022882"/>
    </source>
</evidence>
<keyword evidence="9 12" id="KW-0472">Membrane</keyword>
<keyword evidence="10 11" id="KW-0407">Ion channel</keyword>
<evidence type="ECO:0000256" key="12">
    <source>
        <dbReference type="SAM" id="Phobius"/>
    </source>
</evidence>